<evidence type="ECO:0000313" key="3">
    <source>
        <dbReference type="Proteomes" id="UP000054558"/>
    </source>
</evidence>
<name>A0A1Y1IPT9_KLENI</name>
<dbReference type="EMBL" id="DF237747">
    <property type="protein sequence ID" value="GAQ91509.1"/>
    <property type="molecule type" value="Genomic_DNA"/>
</dbReference>
<sequence length="235" mass="25971">MRIRTQSDDSDAEGEGGENEEGGSEGSWETDDEEAQDPQTKEDAKNLPSKTGPSTAAPGSGSKGGPAEDGGATPSQKCERPTSVPRRDRGGPYVDIDPRDDISTVPRVVREENPATWQTPLKVPGPWGIDEFEDEGEEEEDGASMKLMMAKTMRRMRAQGIYHGRDTPEVQFCKKFPASLGLMPHSPCADVTFAGQMAERKDAELRAARKEAKLRHKQDYVLKVYMHELDPPIWR</sequence>
<feature type="compositionally biased region" description="Acidic residues" evidence="1">
    <location>
        <begin position="8"/>
        <end position="36"/>
    </location>
</feature>
<feature type="compositionally biased region" description="Low complexity" evidence="1">
    <location>
        <begin position="51"/>
        <end position="60"/>
    </location>
</feature>
<reference evidence="2 3" key="1">
    <citation type="journal article" date="2014" name="Nat. Commun.">
        <title>Klebsormidium flaccidum genome reveals primary factors for plant terrestrial adaptation.</title>
        <authorList>
            <person name="Hori K."/>
            <person name="Maruyama F."/>
            <person name="Fujisawa T."/>
            <person name="Togashi T."/>
            <person name="Yamamoto N."/>
            <person name="Seo M."/>
            <person name="Sato S."/>
            <person name="Yamada T."/>
            <person name="Mori H."/>
            <person name="Tajima N."/>
            <person name="Moriyama T."/>
            <person name="Ikeuchi M."/>
            <person name="Watanabe M."/>
            <person name="Wada H."/>
            <person name="Kobayashi K."/>
            <person name="Saito M."/>
            <person name="Masuda T."/>
            <person name="Sasaki-Sekimoto Y."/>
            <person name="Mashiguchi K."/>
            <person name="Awai K."/>
            <person name="Shimojima M."/>
            <person name="Masuda S."/>
            <person name="Iwai M."/>
            <person name="Nobusawa T."/>
            <person name="Narise T."/>
            <person name="Kondo S."/>
            <person name="Saito H."/>
            <person name="Sato R."/>
            <person name="Murakawa M."/>
            <person name="Ihara Y."/>
            <person name="Oshima-Yamada Y."/>
            <person name="Ohtaka K."/>
            <person name="Satoh M."/>
            <person name="Sonobe K."/>
            <person name="Ishii M."/>
            <person name="Ohtani R."/>
            <person name="Kanamori-Sato M."/>
            <person name="Honoki R."/>
            <person name="Miyazaki D."/>
            <person name="Mochizuki H."/>
            <person name="Umetsu J."/>
            <person name="Higashi K."/>
            <person name="Shibata D."/>
            <person name="Kamiya Y."/>
            <person name="Sato N."/>
            <person name="Nakamura Y."/>
            <person name="Tabata S."/>
            <person name="Ida S."/>
            <person name="Kurokawa K."/>
            <person name="Ohta H."/>
        </authorList>
    </citation>
    <scope>NUCLEOTIDE SEQUENCE [LARGE SCALE GENOMIC DNA]</scope>
    <source>
        <strain evidence="2 3">NIES-2285</strain>
    </source>
</reference>
<protein>
    <submittedName>
        <fullName evidence="2">Uncharacterized protein</fullName>
    </submittedName>
</protein>
<feature type="compositionally biased region" description="Basic and acidic residues" evidence="1">
    <location>
        <begin position="77"/>
        <end position="102"/>
    </location>
</feature>
<feature type="region of interest" description="Disordered" evidence="1">
    <location>
        <begin position="1"/>
        <end position="102"/>
    </location>
</feature>
<proteinExistence type="predicted"/>
<organism evidence="2 3">
    <name type="scientific">Klebsormidium nitens</name>
    <name type="common">Green alga</name>
    <name type="synonym">Ulothrix nitens</name>
    <dbReference type="NCBI Taxonomy" id="105231"/>
    <lineage>
        <taxon>Eukaryota</taxon>
        <taxon>Viridiplantae</taxon>
        <taxon>Streptophyta</taxon>
        <taxon>Klebsormidiophyceae</taxon>
        <taxon>Klebsormidiales</taxon>
        <taxon>Klebsormidiaceae</taxon>
        <taxon>Klebsormidium</taxon>
    </lineage>
</organism>
<dbReference type="Proteomes" id="UP000054558">
    <property type="component" value="Unassembled WGS sequence"/>
</dbReference>
<dbReference type="AlphaFoldDB" id="A0A1Y1IPT9"/>
<gene>
    <name evidence="2" type="ORF">KFL_007980010</name>
</gene>
<keyword evidence="3" id="KW-1185">Reference proteome</keyword>
<evidence type="ECO:0000313" key="2">
    <source>
        <dbReference type="EMBL" id="GAQ91509.1"/>
    </source>
</evidence>
<accession>A0A1Y1IPT9</accession>
<feature type="non-terminal residue" evidence="2">
    <location>
        <position position="235"/>
    </location>
</feature>
<evidence type="ECO:0000256" key="1">
    <source>
        <dbReference type="SAM" id="MobiDB-lite"/>
    </source>
</evidence>